<dbReference type="GO" id="GO:1990593">
    <property type="term" value="F:nascent polypeptide-associated complex binding"/>
    <property type="evidence" value="ECO:0007669"/>
    <property type="project" value="InterPro"/>
</dbReference>
<dbReference type="HOGENOM" id="CLU_156741_0_0_1"/>
<dbReference type="GO" id="GO:0005741">
    <property type="term" value="C:mitochondrial outer membrane"/>
    <property type="evidence" value="ECO:0007669"/>
    <property type="project" value="InterPro"/>
</dbReference>
<dbReference type="InterPro" id="IPR039453">
    <property type="entry name" value="OM14_C"/>
</dbReference>
<dbReference type="PANTHER" id="PTHR38402:SF1">
    <property type="entry name" value="MITOCHONDRIAL OUTER MEMBRANE PROTEIN OM14"/>
    <property type="match status" value="1"/>
</dbReference>
<dbReference type="Proteomes" id="UP000002753">
    <property type="component" value="Unassembled WGS sequence"/>
</dbReference>
<feature type="domain" description="Mitochondrial outer membrane protein OM14 C-terminal" evidence="1">
    <location>
        <begin position="93"/>
        <end position="161"/>
    </location>
</feature>
<dbReference type="PANTHER" id="PTHR38402">
    <property type="entry name" value="MITOCHONDRIAL OUTER MEMBRANE PROTEIN OM14"/>
    <property type="match status" value="1"/>
</dbReference>
<reference evidence="3" key="2">
    <citation type="journal article" date="2011" name="G3 (Bethesda)">
        <title>The awesome power of yeast evolutionary genetics: New genome sequences and strain resources for the Saccharomyces sensu stricto genus.</title>
        <authorList>
            <person name="Scannell D.R."/>
            <person name="Zill O.A."/>
            <person name="Rokas A."/>
            <person name="Payen C."/>
            <person name="Dunham M.J."/>
            <person name="Eisen M.B."/>
            <person name="Rine J."/>
            <person name="Johnston M."/>
            <person name="Hittinger C.T."/>
        </authorList>
    </citation>
    <scope>GENOME REANNOTATION</scope>
    <source>
        <strain evidence="3">ATCC MYA-4449 / AS 2.2408 / CBS 8840 / NBRC 1802 / NCYC 2889</strain>
    </source>
</reference>
<evidence type="ECO:0000313" key="2">
    <source>
        <dbReference type="EMBL" id="EJT42766.1"/>
    </source>
</evidence>
<keyword evidence="3" id="KW-1185">Reference proteome</keyword>
<name>J5RU44_SACK1</name>
<gene>
    <name evidence="2" type="primary">YBR230C</name>
    <name evidence="2" type="ORF">SKUD_141901</name>
</gene>
<dbReference type="Pfam" id="PF17304">
    <property type="entry name" value="OM14_C"/>
    <property type="match status" value="1"/>
</dbReference>
<organism evidence="2 3">
    <name type="scientific">Saccharomyces kudriavzevii (strain ATCC MYA-4449 / AS 2.2408 / CBS 8840 / NBRC 1802 / NCYC 2889)</name>
    <name type="common">Yeast</name>
    <dbReference type="NCBI Taxonomy" id="226230"/>
    <lineage>
        <taxon>Eukaryota</taxon>
        <taxon>Fungi</taxon>
        <taxon>Dikarya</taxon>
        <taxon>Ascomycota</taxon>
        <taxon>Saccharomycotina</taxon>
        <taxon>Saccharomycetes</taxon>
        <taxon>Saccharomycetales</taxon>
        <taxon>Saccharomycetaceae</taxon>
        <taxon>Saccharomyces</taxon>
    </lineage>
</organism>
<comment type="caution">
    <text evidence="2">The sequence shown here is derived from an EMBL/GenBank/DDBJ whole genome shotgun (WGS) entry which is preliminary data.</text>
</comment>
<dbReference type="GO" id="GO:0006626">
    <property type="term" value="P:protein targeting to mitochondrion"/>
    <property type="evidence" value="ECO:0007669"/>
    <property type="project" value="TreeGrafter"/>
</dbReference>
<evidence type="ECO:0000259" key="1">
    <source>
        <dbReference type="Pfam" id="PF17304"/>
    </source>
</evidence>
<reference evidence="2 3" key="1">
    <citation type="journal article" date="2003" name="Science">
        <title>Finding functional features in Saccharomyces genomes by phylogenetic footprinting.</title>
        <authorList>
            <person name="Cliften P.F."/>
            <person name="Sudarsanam P."/>
            <person name="Desikan A."/>
            <person name="Fulton L."/>
            <person name="Fulton B."/>
            <person name="Majors J."/>
            <person name="Waterston R."/>
            <person name="Cohen B.A."/>
            <person name="Johnston M."/>
        </authorList>
    </citation>
    <scope>NUCLEOTIDE SEQUENCE [LARGE SCALE GENOMIC DNA]</scope>
    <source>
        <strain evidence="3">ATCC MYA-4449 / AS 2.2408 / CBS 8840 / NBRC 1802 / NCYC 2889</strain>
    </source>
</reference>
<sequence>MYTHRAAARTNLFPRFSLTNVSFMTILLFPSAKHDNNAGPNANPEDGHHHNNKKECAIERLKAQLNSVSAAAWSYFQAVVSKSQDVAKVCLLELQNPVVLVNLLLHSSVVCYLCNGYANHNVRFLKGKPNSTVLATTTGVLGLLTLDGIISKKYYSRFDKKK</sequence>
<dbReference type="AlphaFoldDB" id="J5RU44"/>
<protein>
    <submittedName>
        <fullName evidence="2">OM14-like protein</fullName>
    </submittedName>
</protein>
<proteinExistence type="predicted"/>
<evidence type="ECO:0000313" key="3">
    <source>
        <dbReference type="Proteomes" id="UP000002753"/>
    </source>
</evidence>
<dbReference type="EMBL" id="AACI03001238">
    <property type="protein sequence ID" value="EJT42766.1"/>
    <property type="molecule type" value="Genomic_DNA"/>
</dbReference>
<accession>J5RU44</accession>
<dbReference type="InterPro" id="IPR039454">
    <property type="entry name" value="OM14"/>
</dbReference>